<proteinExistence type="predicted"/>
<dbReference type="Proteomes" id="UP000001662">
    <property type="component" value="Chromosome"/>
</dbReference>
<dbReference type="EMBL" id="CP002109">
    <property type="protein sequence ID" value="ADL05392.1"/>
    <property type="molecule type" value="Genomic_DNA"/>
</dbReference>
<dbReference type="InterPro" id="IPR025463">
    <property type="entry name" value="DUF4314"/>
</dbReference>
<dbReference type="KEGG" id="csh:Closa_2851"/>
<accession>D9R6I2</accession>
<dbReference type="PaxDb" id="610130-Closa_2851"/>
<keyword evidence="3" id="KW-1185">Reference proteome</keyword>
<dbReference type="HOGENOM" id="CLU_179854_0_0_9"/>
<protein>
    <recommendedName>
        <fullName evidence="1">DUF4314 domain-containing protein</fullName>
    </recommendedName>
</protein>
<name>D9R6I2_LACSW</name>
<reference evidence="2" key="1">
    <citation type="submission" date="2010-07" db="EMBL/GenBank/DDBJ databases">
        <title>Complete sequence of Clostridium saccharolyticum WM1.</title>
        <authorList>
            <consortium name="US DOE Joint Genome Institute"/>
            <person name="Lucas S."/>
            <person name="Copeland A."/>
            <person name="Lapidus A."/>
            <person name="Cheng J.-F."/>
            <person name="Bruce D."/>
            <person name="Goodwin L."/>
            <person name="Pitluck S."/>
            <person name="Chertkov O."/>
            <person name="Detter J.C."/>
            <person name="Han C."/>
            <person name="Tapia R."/>
            <person name="Land M."/>
            <person name="Hauser L."/>
            <person name="Chang Y.-J."/>
            <person name="Jeffries C."/>
            <person name="Kyrpides N."/>
            <person name="Ivanova N."/>
            <person name="Mikhailova N."/>
            <person name="Mouttaki H."/>
            <person name="Lin L."/>
            <person name="Zhou J."/>
            <person name="Hemme C.L."/>
            <person name="Woyke T."/>
        </authorList>
    </citation>
    <scope>NUCLEOTIDE SEQUENCE [LARGE SCALE GENOMIC DNA]</scope>
    <source>
        <strain evidence="2">WM1</strain>
    </source>
</reference>
<feature type="domain" description="DUF4314" evidence="1">
    <location>
        <begin position="7"/>
        <end position="74"/>
    </location>
</feature>
<dbReference type="Pfam" id="PF14192">
    <property type="entry name" value="DUF4314"/>
    <property type="match status" value="1"/>
</dbReference>
<organism evidence="2 3">
    <name type="scientific">Lacrimispora saccharolytica (strain ATCC 35040 / DSM 2544 / NRCC 2533 / WM1)</name>
    <name type="common">Clostridium saccharolyticum</name>
    <dbReference type="NCBI Taxonomy" id="610130"/>
    <lineage>
        <taxon>Bacteria</taxon>
        <taxon>Bacillati</taxon>
        <taxon>Bacillota</taxon>
        <taxon>Clostridia</taxon>
        <taxon>Lachnospirales</taxon>
        <taxon>Lachnospiraceae</taxon>
        <taxon>Lacrimispora</taxon>
    </lineage>
</organism>
<gene>
    <name evidence="2" type="ordered locus">Closa_2851</name>
</gene>
<dbReference type="STRING" id="610130.Closa_2851"/>
<evidence type="ECO:0000313" key="3">
    <source>
        <dbReference type="Proteomes" id="UP000001662"/>
    </source>
</evidence>
<sequence length="95" mass="10639">MKGFLSQKQVEKIKEQYPVGTRIELIHMDDSYGPIKPGAQGTVDSVDDVGTLHMRWDNGRTLGIVPGEDQFRVIPESQEEVMENDQEQTMGGMGM</sequence>
<dbReference type="RefSeq" id="WP_013273476.1">
    <property type="nucleotide sequence ID" value="NC_014376.1"/>
</dbReference>
<dbReference type="eggNOG" id="COG2105">
    <property type="taxonomic scope" value="Bacteria"/>
</dbReference>
<evidence type="ECO:0000313" key="2">
    <source>
        <dbReference type="EMBL" id="ADL05392.1"/>
    </source>
</evidence>
<evidence type="ECO:0000259" key="1">
    <source>
        <dbReference type="Pfam" id="PF14192"/>
    </source>
</evidence>
<dbReference type="AlphaFoldDB" id="D9R6I2"/>